<dbReference type="Proteomes" id="UP000828390">
    <property type="component" value="Unassembled WGS sequence"/>
</dbReference>
<keyword evidence="2" id="KW-1185">Reference proteome</keyword>
<protein>
    <submittedName>
        <fullName evidence="1">Uncharacterized protein</fullName>
    </submittedName>
</protein>
<evidence type="ECO:0000313" key="2">
    <source>
        <dbReference type="Proteomes" id="UP000828390"/>
    </source>
</evidence>
<comment type="caution">
    <text evidence="1">The sequence shown here is derived from an EMBL/GenBank/DDBJ whole genome shotgun (WGS) entry which is preliminary data.</text>
</comment>
<reference evidence="1" key="1">
    <citation type="journal article" date="2019" name="bioRxiv">
        <title>The Genome of the Zebra Mussel, Dreissena polymorpha: A Resource for Invasive Species Research.</title>
        <authorList>
            <person name="McCartney M.A."/>
            <person name="Auch B."/>
            <person name="Kono T."/>
            <person name="Mallez S."/>
            <person name="Zhang Y."/>
            <person name="Obille A."/>
            <person name="Becker A."/>
            <person name="Abrahante J.E."/>
            <person name="Garbe J."/>
            <person name="Badalamenti J.P."/>
            <person name="Herman A."/>
            <person name="Mangelson H."/>
            <person name="Liachko I."/>
            <person name="Sullivan S."/>
            <person name="Sone E.D."/>
            <person name="Koren S."/>
            <person name="Silverstein K.A.T."/>
            <person name="Beckman K.B."/>
            <person name="Gohl D.M."/>
        </authorList>
    </citation>
    <scope>NUCLEOTIDE SEQUENCE</scope>
    <source>
        <strain evidence="1">Duluth1</strain>
        <tissue evidence="1">Whole animal</tissue>
    </source>
</reference>
<dbReference type="AlphaFoldDB" id="A0A9D4GM22"/>
<dbReference type="EMBL" id="JAIWYP010000005">
    <property type="protein sequence ID" value="KAH3817934.1"/>
    <property type="molecule type" value="Genomic_DNA"/>
</dbReference>
<gene>
    <name evidence="1" type="ORF">DPMN_119519</name>
</gene>
<reference evidence="1" key="2">
    <citation type="submission" date="2020-11" db="EMBL/GenBank/DDBJ databases">
        <authorList>
            <person name="McCartney M.A."/>
            <person name="Auch B."/>
            <person name="Kono T."/>
            <person name="Mallez S."/>
            <person name="Becker A."/>
            <person name="Gohl D.M."/>
            <person name="Silverstein K.A.T."/>
            <person name="Koren S."/>
            <person name="Bechman K.B."/>
            <person name="Herman A."/>
            <person name="Abrahante J.E."/>
            <person name="Garbe J."/>
        </authorList>
    </citation>
    <scope>NUCLEOTIDE SEQUENCE</scope>
    <source>
        <strain evidence="1">Duluth1</strain>
        <tissue evidence="1">Whole animal</tissue>
    </source>
</reference>
<organism evidence="1 2">
    <name type="scientific">Dreissena polymorpha</name>
    <name type="common">Zebra mussel</name>
    <name type="synonym">Mytilus polymorpha</name>
    <dbReference type="NCBI Taxonomy" id="45954"/>
    <lineage>
        <taxon>Eukaryota</taxon>
        <taxon>Metazoa</taxon>
        <taxon>Spiralia</taxon>
        <taxon>Lophotrochozoa</taxon>
        <taxon>Mollusca</taxon>
        <taxon>Bivalvia</taxon>
        <taxon>Autobranchia</taxon>
        <taxon>Heteroconchia</taxon>
        <taxon>Euheterodonta</taxon>
        <taxon>Imparidentia</taxon>
        <taxon>Neoheterodontei</taxon>
        <taxon>Myida</taxon>
        <taxon>Dreissenoidea</taxon>
        <taxon>Dreissenidae</taxon>
        <taxon>Dreissena</taxon>
    </lineage>
</organism>
<accession>A0A9D4GM22</accession>
<evidence type="ECO:0000313" key="1">
    <source>
        <dbReference type="EMBL" id="KAH3817934.1"/>
    </source>
</evidence>
<name>A0A9D4GM22_DREPO</name>
<sequence length="61" mass="6759">MGPGTADFAVTPFPALDHALMRSGVVMPTPGFELASTRLDRLLISAYIATFRVRHHLQYFP</sequence>
<proteinExistence type="predicted"/>